<organism evidence="1 2">
    <name type="scientific">Candidatus Protochlamydia amoebophila</name>
    <dbReference type="NCBI Taxonomy" id="362787"/>
    <lineage>
        <taxon>Bacteria</taxon>
        <taxon>Pseudomonadati</taxon>
        <taxon>Chlamydiota</taxon>
        <taxon>Chlamydiia</taxon>
        <taxon>Parachlamydiales</taxon>
        <taxon>Parachlamydiaceae</taxon>
        <taxon>Candidatus Protochlamydia</taxon>
    </lineage>
</organism>
<proteinExistence type="predicted"/>
<protein>
    <submittedName>
        <fullName evidence="1">Uncharacterized protein</fullName>
    </submittedName>
</protein>
<evidence type="ECO:0000313" key="1">
    <source>
        <dbReference type="EMBL" id="KIC73405.1"/>
    </source>
</evidence>
<evidence type="ECO:0000313" key="2">
    <source>
        <dbReference type="Proteomes" id="UP000031465"/>
    </source>
</evidence>
<dbReference type="PATRIC" id="fig|362787.3.peg.510"/>
<name>A0A0C1JQ93_9BACT</name>
<comment type="caution">
    <text evidence="1">The sequence shown here is derived from an EMBL/GenBank/DDBJ whole genome shotgun (WGS) entry which is preliminary data.</text>
</comment>
<reference evidence="1 2" key="1">
    <citation type="journal article" date="2014" name="Mol. Biol. Evol.">
        <title>Massive expansion of Ubiquitination-related gene families within the Chlamydiae.</title>
        <authorList>
            <person name="Domman D."/>
            <person name="Collingro A."/>
            <person name="Lagkouvardos I."/>
            <person name="Gehre L."/>
            <person name="Weinmaier T."/>
            <person name="Rattei T."/>
            <person name="Subtil A."/>
            <person name="Horn M."/>
        </authorList>
    </citation>
    <scope>NUCLEOTIDE SEQUENCE [LARGE SCALE GENOMIC DNA]</scope>
    <source>
        <strain evidence="1 2">EI2</strain>
    </source>
</reference>
<dbReference type="RefSeq" id="WP_039356831.1">
    <property type="nucleotide sequence ID" value="NZ_JSAN01000030.1"/>
</dbReference>
<gene>
    <name evidence="1" type="ORF">DB44_BG00940</name>
</gene>
<dbReference type="Proteomes" id="UP000031465">
    <property type="component" value="Unassembled WGS sequence"/>
</dbReference>
<sequence length="712" mass="83255">MEPLGHSQTVSTKMPQIIWKVKRYDALLEQILENFKNYLISQESLLNWIVHDFNNINLQNTIIPIIKHLFVNRLRKPDRSSSEYLNFQREHYKKFLKILRTAVEWSELNRNEAVAEHVFAFCHILYTETHFNYCTQIIFRTFIQLGTAKLSKEKVKYPLPYVKGFDKHRMVRGLEVQYQRIASVDDSEQTTSVLTRTTNSLIGYMNGISLYDFDPNMQSNPMHLLMNLTINIQGQTFCTKNLALGSPTIENGSGVATINPEMRGLLSYYRQKEVECGLLYLNYQNCRNQISRLAADEKPRCLAIHDLGDQFKEFYVLTLSHNSPFYEQIGHDIEDLTASSVKSKIWADLCTTGSEVFKYYLPLDHGLSEWVKATLNLVHATQFDKCKIFTEDTLKLFIEKFHHTLIINAKTCFGLALGYSIYQPGSFFKKHLITEIFDGNPEETGYWIPQKLVEATDLRNFGIELADHIHSIIFHNRDDLSPSERRIFLSFFYNYLTNYCLIRLQPKAMAGVCKGRIDRGVARIGASIAEMIILKDQENDPQIIEFFEMLLLVRSLIVRKRVIKRERLLELIEFLQFLHDHKSQVKKLFKAVFPDVSINYDLLLSKPETDLKNVFEDHYFLTTLIEIILPDLLEEEKFLKFLIEFAKESTEELGSDRRFPKVLKDFILDKKFLNNPKKSTYTLLNKLQRYPIFVKELFKELIKRDILESAIE</sequence>
<dbReference type="AlphaFoldDB" id="A0A0C1JQ93"/>
<dbReference type="EMBL" id="JSAN01000030">
    <property type="protein sequence ID" value="KIC73405.1"/>
    <property type="molecule type" value="Genomic_DNA"/>
</dbReference>
<accession>A0A0C1JQ93</accession>